<keyword evidence="4" id="KW-0645">Protease</keyword>
<dbReference type="EC" id="3.4.24.-" evidence="15"/>
<evidence type="ECO:0000256" key="2">
    <source>
        <dbReference type="ARBA" id="ARBA00004141"/>
    </source>
</evidence>
<dbReference type="GO" id="GO:0006508">
    <property type="term" value="P:proteolysis"/>
    <property type="evidence" value="ECO:0007669"/>
    <property type="project" value="UniProtKB-KW"/>
</dbReference>
<dbReference type="CDD" id="cd06161">
    <property type="entry name" value="S2P-M50_SpoIVFB"/>
    <property type="match status" value="1"/>
</dbReference>
<evidence type="ECO:0000256" key="7">
    <source>
        <dbReference type="ARBA" id="ARBA00022801"/>
    </source>
</evidence>
<feature type="transmembrane region" description="Helical" evidence="13">
    <location>
        <begin position="84"/>
        <end position="108"/>
    </location>
</feature>
<keyword evidence="9 13" id="KW-1133">Transmembrane helix</keyword>
<dbReference type="Gene3D" id="3.10.580.10">
    <property type="entry name" value="CBS-domain"/>
    <property type="match status" value="1"/>
</dbReference>
<sequence>MTFIKIAGVEIKINYLLCFSFILFFIFGYIENAILSFVIVFLHELAHTIMAKILGYHIHDIEIFPFGGVARIEELFSTSPRDEIIIAAVGPVSNLCMAFIGYHIYYWLSNQSELMVFFVYSNIVIGVFNLIPILPLDGGRMIRAYLACFVGFKKATKIIVRLSKICCIAIFIWGICMIRYNYLNIFLSFIAIFLYIAAQREYKMAAFIFIKEITHKKQSLLSEGVLRSKQLVAMKGTPVNEIMDQFLPNKYHIVMVVDGKCKLIGYLTETEVLEGMIRYGINVPLEKLLIDR</sequence>
<feature type="transmembrane region" description="Helical" evidence="13">
    <location>
        <begin position="114"/>
        <end position="137"/>
    </location>
</feature>
<evidence type="ECO:0000256" key="6">
    <source>
        <dbReference type="ARBA" id="ARBA00022723"/>
    </source>
</evidence>
<evidence type="ECO:0000256" key="3">
    <source>
        <dbReference type="ARBA" id="ARBA00007931"/>
    </source>
</evidence>
<dbReference type="RefSeq" id="WP_184308670.1">
    <property type="nucleotide sequence ID" value="NZ_JACHEN010000004.1"/>
</dbReference>
<comment type="similarity">
    <text evidence="3">Belongs to the peptidase M50B family.</text>
</comment>
<keyword evidence="11 13" id="KW-0472">Membrane</keyword>
<dbReference type="InterPro" id="IPR000644">
    <property type="entry name" value="CBS_dom"/>
</dbReference>
<dbReference type="PANTHER" id="PTHR39188:SF3">
    <property type="entry name" value="STAGE IV SPORULATION PROTEIN FB"/>
    <property type="match status" value="1"/>
</dbReference>
<dbReference type="GO" id="GO:0016020">
    <property type="term" value="C:membrane"/>
    <property type="evidence" value="ECO:0007669"/>
    <property type="project" value="UniProtKB-SubCell"/>
</dbReference>
<dbReference type="SUPFAM" id="SSF54631">
    <property type="entry name" value="CBS-domain pair"/>
    <property type="match status" value="1"/>
</dbReference>
<evidence type="ECO:0000256" key="5">
    <source>
        <dbReference type="ARBA" id="ARBA00022692"/>
    </source>
</evidence>
<evidence type="ECO:0000313" key="15">
    <source>
        <dbReference type="EMBL" id="MBB6214881.1"/>
    </source>
</evidence>
<evidence type="ECO:0000256" key="4">
    <source>
        <dbReference type="ARBA" id="ARBA00022670"/>
    </source>
</evidence>
<keyword evidence="7 15" id="KW-0378">Hydrolase</keyword>
<dbReference type="PROSITE" id="PS51371">
    <property type="entry name" value="CBS"/>
    <property type="match status" value="1"/>
</dbReference>
<accession>A0A841KNM5</accession>
<dbReference type="GO" id="GO:0046872">
    <property type="term" value="F:metal ion binding"/>
    <property type="evidence" value="ECO:0007669"/>
    <property type="project" value="UniProtKB-KW"/>
</dbReference>
<evidence type="ECO:0000256" key="10">
    <source>
        <dbReference type="ARBA" id="ARBA00023049"/>
    </source>
</evidence>
<organism evidence="15 16">
    <name type="scientific">Anaerosolibacter carboniphilus</name>
    <dbReference type="NCBI Taxonomy" id="1417629"/>
    <lineage>
        <taxon>Bacteria</taxon>
        <taxon>Bacillati</taxon>
        <taxon>Bacillota</taxon>
        <taxon>Clostridia</taxon>
        <taxon>Peptostreptococcales</taxon>
        <taxon>Thermotaleaceae</taxon>
        <taxon>Anaerosolibacter</taxon>
    </lineage>
</organism>
<dbReference type="Pfam" id="PF02163">
    <property type="entry name" value="Peptidase_M50"/>
    <property type="match status" value="2"/>
</dbReference>
<gene>
    <name evidence="15" type="ORF">HNQ80_000966</name>
</gene>
<dbReference type="Proteomes" id="UP000579281">
    <property type="component" value="Unassembled WGS sequence"/>
</dbReference>
<evidence type="ECO:0000256" key="9">
    <source>
        <dbReference type="ARBA" id="ARBA00022989"/>
    </source>
</evidence>
<dbReference type="EMBL" id="JACHEN010000004">
    <property type="protein sequence ID" value="MBB6214881.1"/>
    <property type="molecule type" value="Genomic_DNA"/>
</dbReference>
<keyword evidence="6" id="KW-0479">Metal-binding</keyword>
<protein>
    <submittedName>
        <fullName evidence="15">Stage IV sporulation protein FB</fullName>
        <ecNumber evidence="15">3.4.24.-</ecNumber>
    </submittedName>
</protein>
<feature type="transmembrane region" description="Helical" evidence="13">
    <location>
        <begin position="158"/>
        <end position="175"/>
    </location>
</feature>
<dbReference type="GO" id="GO:0008237">
    <property type="term" value="F:metallopeptidase activity"/>
    <property type="evidence" value="ECO:0007669"/>
    <property type="project" value="UniProtKB-KW"/>
</dbReference>
<dbReference type="AlphaFoldDB" id="A0A841KNM5"/>
<keyword evidence="10" id="KW-0482">Metalloprotease</keyword>
<dbReference type="InterPro" id="IPR046342">
    <property type="entry name" value="CBS_dom_sf"/>
</dbReference>
<comment type="subcellular location">
    <subcellularLocation>
        <location evidence="2">Membrane</location>
        <topology evidence="2">Multi-pass membrane protein</topology>
    </subcellularLocation>
</comment>
<evidence type="ECO:0000256" key="1">
    <source>
        <dbReference type="ARBA" id="ARBA00001947"/>
    </source>
</evidence>
<keyword evidence="12" id="KW-0129">CBS domain</keyword>
<comment type="cofactor">
    <cofactor evidence="1">
        <name>Zn(2+)</name>
        <dbReference type="ChEBI" id="CHEBI:29105"/>
    </cofactor>
</comment>
<dbReference type="PANTHER" id="PTHR39188">
    <property type="entry name" value="MEMBRANE-ASSOCIATED ZINC METALLOPROTEASE M50B"/>
    <property type="match status" value="1"/>
</dbReference>
<evidence type="ECO:0000313" key="16">
    <source>
        <dbReference type="Proteomes" id="UP000579281"/>
    </source>
</evidence>
<keyword evidence="16" id="KW-1185">Reference proteome</keyword>
<feature type="transmembrane region" description="Helical" evidence="13">
    <location>
        <begin position="181"/>
        <end position="198"/>
    </location>
</feature>
<keyword evidence="8" id="KW-0862">Zinc</keyword>
<name>A0A841KNM5_9FIRM</name>
<evidence type="ECO:0000256" key="12">
    <source>
        <dbReference type="PROSITE-ProRule" id="PRU00703"/>
    </source>
</evidence>
<comment type="caution">
    <text evidence="15">The sequence shown here is derived from an EMBL/GenBank/DDBJ whole genome shotgun (WGS) entry which is preliminary data.</text>
</comment>
<evidence type="ECO:0000256" key="11">
    <source>
        <dbReference type="ARBA" id="ARBA00023136"/>
    </source>
</evidence>
<evidence type="ECO:0000256" key="8">
    <source>
        <dbReference type="ARBA" id="ARBA00022833"/>
    </source>
</evidence>
<keyword evidence="5 13" id="KW-0812">Transmembrane</keyword>
<dbReference type="InterPro" id="IPR008915">
    <property type="entry name" value="Peptidase_M50"/>
</dbReference>
<evidence type="ECO:0000259" key="14">
    <source>
        <dbReference type="PROSITE" id="PS51371"/>
    </source>
</evidence>
<proteinExistence type="inferred from homology"/>
<feature type="domain" description="CBS" evidence="14">
    <location>
        <begin position="226"/>
        <end position="285"/>
    </location>
</feature>
<feature type="transmembrane region" description="Helical" evidence="13">
    <location>
        <begin position="13"/>
        <end position="42"/>
    </location>
</feature>
<evidence type="ECO:0000256" key="13">
    <source>
        <dbReference type="SAM" id="Phobius"/>
    </source>
</evidence>
<reference evidence="15 16" key="1">
    <citation type="submission" date="2020-08" db="EMBL/GenBank/DDBJ databases">
        <title>Genomic Encyclopedia of Type Strains, Phase IV (KMG-IV): sequencing the most valuable type-strain genomes for metagenomic binning, comparative biology and taxonomic classification.</title>
        <authorList>
            <person name="Goeker M."/>
        </authorList>
    </citation>
    <scope>NUCLEOTIDE SEQUENCE [LARGE SCALE GENOMIC DNA]</scope>
    <source>
        <strain evidence="15 16">DSM 103526</strain>
    </source>
</reference>